<dbReference type="GO" id="GO:0016866">
    <property type="term" value="F:intramolecular transferase activity"/>
    <property type="evidence" value="ECO:0007669"/>
    <property type="project" value="InterPro"/>
</dbReference>
<organism evidence="2">
    <name type="scientific">mine drainage metagenome</name>
    <dbReference type="NCBI Taxonomy" id="410659"/>
    <lineage>
        <taxon>unclassified sequences</taxon>
        <taxon>metagenomes</taxon>
        <taxon>ecological metagenomes</taxon>
    </lineage>
</organism>
<accession>T0ZQD9</accession>
<gene>
    <name evidence="2" type="ORF">B2A_07280</name>
</gene>
<feature type="non-terminal residue" evidence="2">
    <location>
        <position position="158"/>
    </location>
</feature>
<dbReference type="Gene3D" id="3.20.20.240">
    <property type="entry name" value="Methylmalonyl-CoA mutase"/>
    <property type="match status" value="1"/>
</dbReference>
<protein>
    <submittedName>
        <fullName evidence="2">Methylmalonyl-CoA mutase, large subunit</fullName>
    </submittedName>
</protein>
<dbReference type="Pfam" id="PF01642">
    <property type="entry name" value="MM_CoA_mutase"/>
    <property type="match status" value="1"/>
</dbReference>
<dbReference type="EMBL" id="AUZZ01005203">
    <property type="protein sequence ID" value="EQD50521.1"/>
    <property type="molecule type" value="Genomic_DNA"/>
</dbReference>
<dbReference type="PANTHER" id="PTHR48101">
    <property type="entry name" value="METHYLMALONYL-COA MUTASE, MITOCHONDRIAL-RELATED"/>
    <property type="match status" value="1"/>
</dbReference>
<proteinExistence type="predicted"/>
<reference evidence="2" key="2">
    <citation type="journal article" date="2014" name="ISME J.">
        <title>Microbial stratification in low pH oxic and suboxic macroscopic growths along an acid mine drainage.</title>
        <authorList>
            <person name="Mendez-Garcia C."/>
            <person name="Mesa V."/>
            <person name="Sprenger R.R."/>
            <person name="Richter M."/>
            <person name="Diez M.S."/>
            <person name="Solano J."/>
            <person name="Bargiela R."/>
            <person name="Golyshina O.V."/>
            <person name="Manteca A."/>
            <person name="Ramos J.L."/>
            <person name="Gallego J.R."/>
            <person name="Llorente I."/>
            <person name="Martins Dos Santos V.A."/>
            <person name="Jensen O.N."/>
            <person name="Pelaez A.I."/>
            <person name="Sanchez J."/>
            <person name="Ferrer M."/>
        </authorList>
    </citation>
    <scope>NUCLEOTIDE SEQUENCE</scope>
</reference>
<dbReference type="PANTHER" id="PTHR48101:SF1">
    <property type="entry name" value="METHYLMALONYL-COA MUTASE, LARGE SUBUNIT"/>
    <property type="match status" value="1"/>
</dbReference>
<dbReference type="InterPro" id="IPR016176">
    <property type="entry name" value="Cbl-dep_enz_cat"/>
</dbReference>
<dbReference type="AlphaFoldDB" id="T0ZQD9"/>
<dbReference type="GO" id="GO:0031419">
    <property type="term" value="F:cobalamin binding"/>
    <property type="evidence" value="ECO:0007669"/>
    <property type="project" value="InterPro"/>
</dbReference>
<dbReference type="InterPro" id="IPR006099">
    <property type="entry name" value="MeMalonylCoA_mutase_a/b_cat"/>
</dbReference>
<dbReference type="SUPFAM" id="SSF51703">
    <property type="entry name" value="Cobalamin (vitamin B12)-dependent enzymes"/>
    <property type="match status" value="1"/>
</dbReference>
<sequence length="158" mass="17119">TGLSCAFDLPTQMGLDSDHPRAEGEVGKVGVAIDSLDDMRRLFAGIPLDRVTTSMTINATAAILLLLYELVAEEQGVTSDRIGGTVQNDILKEYVARGTYIYPPRPSMRLVTDTFAYCAENIPSWNTISISGYHIREAGSTAVQELAFTLADGIAYVE</sequence>
<name>T0ZQD9_9ZZZZ</name>
<feature type="non-terminal residue" evidence="2">
    <location>
        <position position="1"/>
    </location>
</feature>
<feature type="domain" description="Methylmalonyl-CoA mutase alpha/beta chain catalytic" evidence="1">
    <location>
        <begin position="1"/>
        <end position="158"/>
    </location>
</feature>
<comment type="caution">
    <text evidence="2">The sequence shown here is derived from an EMBL/GenBank/DDBJ whole genome shotgun (WGS) entry which is preliminary data.</text>
</comment>
<evidence type="ECO:0000259" key="1">
    <source>
        <dbReference type="Pfam" id="PF01642"/>
    </source>
</evidence>
<reference evidence="2" key="1">
    <citation type="submission" date="2013-08" db="EMBL/GenBank/DDBJ databases">
        <authorList>
            <person name="Mendez C."/>
            <person name="Richter M."/>
            <person name="Ferrer M."/>
            <person name="Sanchez J."/>
        </authorList>
    </citation>
    <scope>NUCLEOTIDE SEQUENCE</scope>
</reference>
<evidence type="ECO:0000313" key="2">
    <source>
        <dbReference type="EMBL" id="EQD50521.1"/>
    </source>
</evidence>